<keyword evidence="3 7" id="KW-0479">Metal-binding</keyword>
<keyword evidence="4 7" id="KW-0378">Hydrolase</keyword>
<dbReference type="GO" id="GO:0005634">
    <property type="term" value="C:nucleus"/>
    <property type="evidence" value="ECO:0007669"/>
    <property type="project" value="TreeGrafter"/>
</dbReference>
<dbReference type="InterPro" id="IPR002791">
    <property type="entry name" value="ARMT1-like_metal-bd"/>
</dbReference>
<evidence type="ECO:0000256" key="1">
    <source>
        <dbReference type="ARBA" id="ARBA00001326"/>
    </source>
</evidence>
<protein>
    <recommendedName>
        <fullName evidence="7">Sugar phosphate phosphatase</fullName>
        <ecNumber evidence="7">3.1.3.-</ecNumber>
    </recommendedName>
</protein>
<evidence type="ECO:0000256" key="7">
    <source>
        <dbReference type="RuleBase" id="RU367030"/>
    </source>
</evidence>
<comment type="caution">
    <text evidence="10">The sequence shown here is derived from an EMBL/GenBank/DDBJ whole genome shotgun (WGS) entry which is preliminary data.</text>
</comment>
<keyword evidence="8" id="KW-1133">Transmembrane helix</keyword>
<evidence type="ECO:0000256" key="8">
    <source>
        <dbReference type="SAM" id="Phobius"/>
    </source>
</evidence>
<evidence type="ECO:0000259" key="9">
    <source>
        <dbReference type="Pfam" id="PF01937"/>
    </source>
</evidence>
<dbReference type="GO" id="GO:0006974">
    <property type="term" value="P:DNA damage response"/>
    <property type="evidence" value="ECO:0007669"/>
    <property type="project" value="TreeGrafter"/>
</dbReference>
<sequence>MANAMEHDTKTPAYSTSDPTSFGWTTARDRWPIIITQAIDDAFRSAAQSEEGEKQKEGKKIVEELAKLKYEVQHDRKLTPIRDDGFPDVAIYNKDLEQLGNPSWLDVPWLFCECYLFRRMQTSFSLSTHWKNYDIFARQKITTFRSSRPAVLELAARYKDIVSSVRSSSPPAHKTEAERVLFTEMCEICLWGNATDLSLLTSLSYEDMQKLQGSAARKASEANILVNDLPRVYEVLCAARLAAQPARRVDVVLDNAGFELFVDLVLAGYLLAAGLATSVVLHPKSMPWFVSDVVPADFASLLGALADPRAFYETPTEEDVHRGTTPAALTPKEVDDLAFLFAEWGRLHAEGQLILRPNRFWTHPGSFWRLPVEARELWEDLKGSQLVIFKGDLNYRKLTADAKWDATTPFTKAIGPLGPGSGINVLALRTCKADVVVGLQQGEDEKLRQMDGGGGDSGARKWAWNGKWARPRLDIHPKPGAITTSPSVRPAITAYTPMTTHLSQHQTHVHEAMAGFTARDAAWGPATVSTGAIVAAIVVPLLAACAVMAACRRFPWQYGRENEEWEMGPA</sequence>
<dbReference type="InterPro" id="IPR039763">
    <property type="entry name" value="ARMT1"/>
</dbReference>
<comment type="catalytic activity">
    <reaction evidence="6 7">
        <text>beta-D-fructose 6-phosphate = dihydroxyacetone + D-glyceraldehyde 3-phosphate</text>
        <dbReference type="Rhea" id="RHEA:28002"/>
        <dbReference type="ChEBI" id="CHEBI:16016"/>
        <dbReference type="ChEBI" id="CHEBI:57634"/>
        <dbReference type="ChEBI" id="CHEBI:59776"/>
    </reaction>
</comment>
<evidence type="ECO:0000256" key="3">
    <source>
        <dbReference type="ARBA" id="ARBA00022723"/>
    </source>
</evidence>
<dbReference type="PANTHER" id="PTHR12260:SF6">
    <property type="entry name" value="DAMAGE-CONTROL PHOSPHATASE ARMT1"/>
    <property type="match status" value="1"/>
</dbReference>
<dbReference type="EMBL" id="JAQQPM010000003">
    <property type="protein sequence ID" value="KAK2069458.1"/>
    <property type="molecule type" value="Genomic_DNA"/>
</dbReference>
<organism evidence="10 11">
    <name type="scientific">Phyllachora maydis</name>
    <dbReference type="NCBI Taxonomy" id="1825666"/>
    <lineage>
        <taxon>Eukaryota</taxon>
        <taxon>Fungi</taxon>
        <taxon>Dikarya</taxon>
        <taxon>Ascomycota</taxon>
        <taxon>Pezizomycotina</taxon>
        <taxon>Sordariomycetes</taxon>
        <taxon>Sordariomycetidae</taxon>
        <taxon>Phyllachorales</taxon>
        <taxon>Phyllachoraceae</taxon>
        <taxon>Phyllachora</taxon>
    </lineage>
</organism>
<dbReference type="Gene3D" id="1.20.930.60">
    <property type="match status" value="1"/>
</dbReference>
<reference evidence="10" key="1">
    <citation type="journal article" date="2023" name="Mol. Plant Microbe Interact.">
        <title>Elucidating the Obligate Nature and Biological Capacity of an Invasive Fungal Corn Pathogen.</title>
        <authorList>
            <person name="MacCready J.S."/>
            <person name="Roggenkamp E.M."/>
            <person name="Gdanetz K."/>
            <person name="Chilvers M.I."/>
        </authorList>
    </citation>
    <scope>NUCLEOTIDE SEQUENCE</scope>
    <source>
        <strain evidence="10">PM02</strain>
    </source>
</reference>
<comment type="similarity">
    <text evidence="2 7">Belongs to the damage-control phosphatase family. Sugar phosphate phosphatase III subfamily.</text>
</comment>
<accession>A0AAD9I1E7</accession>
<name>A0AAD9I1E7_9PEZI</name>
<keyword evidence="8" id="KW-0472">Membrane</keyword>
<dbReference type="SUPFAM" id="SSF111321">
    <property type="entry name" value="AF1104-like"/>
    <property type="match status" value="1"/>
</dbReference>
<dbReference type="AlphaFoldDB" id="A0AAD9I1E7"/>
<evidence type="ECO:0000313" key="10">
    <source>
        <dbReference type="EMBL" id="KAK2069458.1"/>
    </source>
</evidence>
<comment type="cofactor">
    <cofactor evidence="7">
        <name>Mn(2+)</name>
        <dbReference type="ChEBI" id="CHEBI:29035"/>
    </cofactor>
    <cofactor evidence="7">
        <name>Ni(2+)</name>
        <dbReference type="ChEBI" id="CHEBI:49786"/>
    </cofactor>
</comment>
<dbReference type="EC" id="3.1.3.-" evidence="7"/>
<comment type="domain">
    <text evidence="7">Subfamily III proteins have a conserved RTxK motif about 40-50 residues from the C-terminus; the threonine may be replaced by serine or cysteine.</text>
</comment>
<comment type="catalytic activity">
    <reaction evidence="1 7">
        <text>beta-D-fructose 1-phosphate + H2O = D-fructose + phosphate</text>
        <dbReference type="Rhea" id="RHEA:35603"/>
        <dbReference type="ChEBI" id="CHEBI:15377"/>
        <dbReference type="ChEBI" id="CHEBI:37721"/>
        <dbReference type="ChEBI" id="CHEBI:43474"/>
        <dbReference type="ChEBI" id="CHEBI:138881"/>
    </reaction>
</comment>
<gene>
    <name evidence="10" type="ORF">P8C59_004040</name>
</gene>
<evidence type="ECO:0000256" key="4">
    <source>
        <dbReference type="ARBA" id="ARBA00022801"/>
    </source>
</evidence>
<dbReference type="InterPro" id="IPR036075">
    <property type="entry name" value="ARMT-1-like_metal-bd_sf"/>
</dbReference>
<evidence type="ECO:0000313" key="11">
    <source>
        <dbReference type="Proteomes" id="UP001217918"/>
    </source>
</evidence>
<proteinExistence type="inferred from homology"/>
<evidence type="ECO:0000256" key="5">
    <source>
        <dbReference type="ARBA" id="ARBA00023211"/>
    </source>
</evidence>
<dbReference type="GO" id="GO:0016791">
    <property type="term" value="F:phosphatase activity"/>
    <property type="evidence" value="ECO:0007669"/>
    <property type="project" value="TreeGrafter"/>
</dbReference>
<dbReference type="Pfam" id="PF01937">
    <property type="entry name" value="ARMT1-like_dom"/>
    <property type="match status" value="1"/>
</dbReference>
<evidence type="ECO:0000256" key="6">
    <source>
        <dbReference type="ARBA" id="ARBA00048809"/>
    </source>
</evidence>
<dbReference type="Gene3D" id="3.40.50.10880">
    <property type="entry name" value="Uncharacterised protein PF01937, DUF89, domain 3"/>
    <property type="match status" value="1"/>
</dbReference>
<keyword evidence="11" id="KW-1185">Reference proteome</keyword>
<evidence type="ECO:0000256" key="2">
    <source>
        <dbReference type="ARBA" id="ARBA00009519"/>
    </source>
</evidence>
<dbReference type="GO" id="GO:0046872">
    <property type="term" value="F:metal ion binding"/>
    <property type="evidence" value="ECO:0007669"/>
    <property type="project" value="UniProtKB-UniRule"/>
</dbReference>
<feature type="domain" description="Damage-control phosphatase ARMT1-like metal-binding" evidence="9">
    <location>
        <begin position="26"/>
        <end position="447"/>
    </location>
</feature>
<dbReference type="FunFam" id="1.20.930.60:FF:000002">
    <property type="entry name" value="Protein-glutamate O-methyltransferase C1393.13"/>
    <property type="match status" value="1"/>
</dbReference>
<dbReference type="Proteomes" id="UP001217918">
    <property type="component" value="Unassembled WGS sequence"/>
</dbReference>
<dbReference type="PANTHER" id="PTHR12260">
    <property type="entry name" value="DAMAGE-CONTROL PHOSPHATASE ARMT1"/>
    <property type="match status" value="1"/>
</dbReference>
<feature type="transmembrane region" description="Helical" evidence="8">
    <location>
        <begin position="532"/>
        <end position="551"/>
    </location>
</feature>
<keyword evidence="8" id="KW-0812">Transmembrane</keyword>
<keyword evidence="5 7" id="KW-0464">Manganese</keyword>
<comment type="function">
    <text evidence="7">Metal-dependent phosphatase that shows phosphatase activity against several substrates, including fructose-1-phosphate and fructose-6-phosphate. Its preference for fructose-1-phosphate, a strong glycating agent that causes DNA damage rather than a canonical yeast metabolite, suggests a damage-control function in hexose phosphate metabolism.</text>
</comment>